<evidence type="ECO:0000313" key="3">
    <source>
        <dbReference type="Proteomes" id="UP001375812"/>
    </source>
</evidence>
<protein>
    <submittedName>
        <fullName evidence="2">Uncharacterized protein</fullName>
    </submittedName>
</protein>
<keyword evidence="1" id="KW-0472">Membrane</keyword>
<evidence type="ECO:0000313" key="2">
    <source>
        <dbReference type="EMBL" id="MEJ5019297.1"/>
    </source>
</evidence>
<gene>
    <name evidence="2" type="ORF">WH297_06030</name>
</gene>
<keyword evidence="1" id="KW-0812">Transmembrane</keyword>
<feature type="transmembrane region" description="Helical" evidence="1">
    <location>
        <begin position="107"/>
        <end position="127"/>
    </location>
</feature>
<name>A0ABU8PAL6_9HYPH</name>
<sequence>MKEYMVTKIGKSDVAQDIVRLHKNERKGLSRHSVVLLTHSSMKKKYVVALGHDGDSDEIKMDFDLREYFDVDANKKAEFSLTDGGRWGRLAFLWNATSPSIYVPYRIALISFIMGAVGLLLGGISLCR</sequence>
<dbReference type="RefSeq" id="WP_105541806.1">
    <property type="nucleotide sequence ID" value="NZ_JBBGZH010000001.1"/>
</dbReference>
<keyword evidence="3" id="KW-1185">Reference proteome</keyword>
<dbReference type="Proteomes" id="UP001375812">
    <property type="component" value="Unassembled WGS sequence"/>
</dbReference>
<proteinExistence type="predicted"/>
<organism evidence="2 3">
    <name type="scientific">Ochrobactrum vermis</name>
    <dbReference type="NCBI Taxonomy" id="1827297"/>
    <lineage>
        <taxon>Bacteria</taxon>
        <taxon>Pseudomonadati</taxon>
        <taxon>Pseudomonadota</taxon>
        <taxon>Alphaproteobacteria</taxon>
        <taxon>Hyphomicrobiales</taxon>
        <taxon>Brucellaceae</taxon>
        <taxon>Brucella/Ochrobactrum group</taxon>
        <taxon>Ochrobactrum</taxon>
    </lineage>
</organism>
<evidence type="ECO:0000256" key="1">
    <source>
        <dbReference type="SAM" id="Phobius"/>
    </source>
</evidence>
<reference evidence="2 3" key="1">
    <citation type="submission" date="2023-12" db="EMBL/GenBank/DDBJ databases">
        <title>Gut-associated functions are favored during microbiome assembly across C. elegans life.</title>
        <authorList>
            <person name="Zimmermann J."/>
        </authorList>
    </citation>
    <scope>NUCLEOTIDE SEQUENCE [LARGE SCALE GENOMIC DNA]</scope>
    <source>
        <strain evidence="2 3">MYb71</strain>
    </source>
</reference>
<comment type="caution">
    <text evidence="2">The sequence shown here is derived from an EMBL/GenBank/DDBJ whole genome shotgun (WGS) entry which is preliminary data.</text>
</comment>
<accession>A0ABU8PAL6</accession>
<dbReference type="EMBL" id="JBBGZH010000001">
    <property type="protein sequence ID" value="MEJ5019297.1"/>
    <property type="molecule type" value="Genomic_DNA"/>
</dbReference>
<keyword evidence="1" id="KW-1133">Transmembrane helix</keyword>